<dbReference type="AlphaFoldDB" id="A0A455W908"/>
<accession>A0A455W908</accession>
<evidence type="ECO:0000313" key="1">
    <source>
        <dbReference type="EMBL" id="BBJ05760.1"/>
    </source>
</evidence>
<sequence length="53" mass="5959">MGSFSQNLAEPWMAEQSVQGRIHSVFWAKLPIPLRGADWLRKVLERAPTSPAP</sequence>
<organism evidence="1">
    <name type="scientific">Marinobacter nauticus</name>
    <name type="common">Marinobacter hydrocarbonoclasticus</name>
    <name type="synonym">Marinobacter aquaeolei</name>
    <dbReference type="NCBI Taxonomy" id="2743"/>
    <lineage>
        <taxon>Bacteria</taxon>
        <taxon>Pseudomonadati</taxon>
        <taxon>Pseudomonadota</taxon>
        <taxon>Gammaproteobacteria</taxon>
        <taxon>Pseudomonadales</taxon>
        <taxon>Marinobacteraceae</taxon>
        <taxon>Marinobacter</taxon>
    </lineage>
</organism>
<proteinExistence type="predicted"/>
<reference evidence="1" key="1">
    <citation type="submission" date="2019-03" db="EMBL/GenBank/DDBJ databases">
        <title>Whole genome analysis of nitrate-reducing bacteria Marinobacter hydrocarbonoclasticus YB03.</title>
        <authorList>
            <person name="Azam A.H."/>
            <person name="Yuk S.R."/>
            <person name="Kamarisima K."/>
            <person name="Miyanaga K."/>
            <person name="Tanji Y."/>
        </authorList>
    </citation>
    <scope>NUCLEOTIDE SEQUENCE</scope>
    <source>
        <strain evidence="1">YB03</strain>
    </source>
</reference>
<gene>
    <name evidence="1" type="ORF">YBY_36090</name>
</gene>
<protein>
    <submittedName>
        <fullName evidence="1">Uncharacterized protein</fullName>
    </submittedName>
</protein>
<name>A0A455W908_MARNT</name>
<dbReference type="EMBL" id="AP019537">
    <property type="protein sequence ID" value="BBJ05760.1"/>
    <property type="molecule type" value="Genomic_DNA"/>
</dbReference>